<dbReference type="RefSeq" id="XP_062625473.1">
    <property type="nucleotide sequence ID" value="XM_062769489.1"/>
</dbReference>
<evidence type="ECO:0000313" key="2">
    <source>
        <dbReference type="Proteomes" id="UP000827549"/>
    </source>
</evidence>
<protein>
    <submittedName>
        <fullName evidence="1">Uncharacterized protein</fullName>
    </submittedName>
</protein>
<gene>
    <name evidence="1" type="ORF">LOC62_02G002962</name>
</gene>
<dbReference type="GeneID" id="87806209"/>
<dbReference type="Proteomes" id="UP000827549">
    <property type="component" value="Chromosome 2"/>
</dbReference>
<dbReference type="AlphaFoldDB" id="A0AAF0Y825"/>
<dbReference type="EMBL" id="CP086715">
    <property type="protein sequence ID" value="WOO79441.1"/>
    <property type="molecule type" value="Genomic_DNA"/>
</dbReference>
<reference evidence="1" key="1">
    <citation type="submission" date="2023-10" db="EMBL/GenBank/DDBJ databases">
        <authorList>
            <person name="Noh H."/>
        </authorList>
    </citation>
    <scope>NUCLEOTIDE SEQUENCE</scope>
    <source>
        <strain evidence="1">DUCC4014</strain>
    </source>
</reference>
<organism evidence="1 2">
    <name type="scientific">Vanrija pseudolonga</name>
    <dbReference type="NCBI Taxonomy" id="143232"/>
    <lineage>
        <taxon>Eukaryota</taxon>
        <taxon>Fungi</taxon>
        <taxon>Dikarya</taxon>
        <taxon>Basidiomycota</taxon>
        <taxon>Agaricomycotina</taxon>
        <taxon>Tremellomycetes</taxon>
        <taxon>Trichosporonales</taxon>
        <taxon>Trichosporonaceae</taxon>
        <taxon>Vanrija</taxon>
    </lineage>
</organism>
<keyword evidence="2" id="KW-1185">Reference proteome</keyword>
<sequence>MPLETLLPRLTGPNIPDWDRALTSYLLWHGAHRVLSGDEAEPYRRSADPHAPSDEHVVFPPAQVAGSAPPRVGARTTPDWTDSMQVEWEVWRAKEFKVRAVLQMTVGMEDYREIKTMWSAHQLRAEQYMYLRNKYARYFF</sequence>
<name>A0AAF0Y825_9TREE</name>
<accession>A0AAF0Y825</accession>
<proteinExistence type="predicted"/>
<evidence type="ECO:0000313" key="1">
    <source>
        <dbReference type="EMBL" id="WOO79441.1"/>
    </source>
</evidence>